<name>A0A1I3ML68_9PLAN</name>
<dbReference type="Proteomes" id="UP000199518">
    <property type="component" value="Unassembled WGS sequence"/>
</dbReference>
<dbReference type="AlphaFoldDB" id="A0A1I3ML68"/>
<proteinExistence type="predicted"/>
<dbReference type="OrthoDB" id="292253at2"/>
<dbReference type="PROSITE" id="PS51257">
    <property type="entry name" value="PROKAR_LIPOPROTEIN"/>
    <property type="match status" value="1"/>
</dbReference>
<accession>A0A1I3ML68</accession>
<evidence type="ECO:0000313" key="1">
    <source>
        <dbReference type="EMBL" id="SFI97757.1"/>
    </source>
</evidence>
<dbReference type="EMBL" id="FOQD01000014">
    <property type="protein sequence ID" value="SFI97757.1"/>
    <property type="molecule type" value="Genomic_DNA"/>
</dbReference>
<gene>
    <name evidence="1" type="ORF">SAMN05421753_11441</name>
</gene>
<reference evidence="2" key="1">
    <citation type="submission" date="2016-10" db="EMBL/GenBank/DDBJ databases">
        <authorList>
            <person name="Varghese N."/>
            <person name="Submissions S."/>
        </authorList>
    </citation>
    <scope>NUCLEOTIDE SEQUENCE [LARGE SCALE GENOMIC DNA]</scope>
    <source>
        <strain evidence="2">DSM 26348</strain>
    </source>
</reference>
<protein>
    <submittedName>
        <fullName evidence="1">Uncharacterized protein</fullName>
    </submittedName>
</protein>
<keyword evidence="2" id="KW-1185">Reference proteome</keyword>
<sequence>MNVQRTFANPVALLVVGLFACGGLCGCQSNIGGQTLPSAYYLRDDVQFFPAGPEFLLPQTVKAHEDYRAAQALAAESNAPVP</sequence>
<dbReference type="RefSeq" id="WP_092052852.1">
    <property type="nucleotide sequence ID" value="NZ_FOQD01000014.1"/>
</dbReference>
<organism evidence="1 2">
    <name type="scientific">Planctomicrobium piriforme</name>
    <dbReference type="NCBI Taxonomy" id="1576369"/>
    <lineage>
        <taxon>Bacteria</taxon>
        <taxon>Pseudomonadati</taxon>
        <taxon>Planctomycetota</taxon>
        <taxon>Planctomycetia</taxon>
        <taxon>Planctomycetales</taxon>
        <taxon>Planctomycetaceae</taxon>
        <taxon>Planctomicrobium</taxon>
    </lineage>
</organism>
<evidence type="ECO:0000313" key="2">
    <source>
        <dbReference type="Proteomes" id="UP000199518"/>
    </source>
</evidence>